<dbReference type="HOGENOM" id="CLU_2942101_0_0_1"/>
<accession>A0A0C9Y6U6</accession>
<keyword evidence="3" id="KW-1185">Reference proteome</keyword>
<feature type="compositionally biased region" description="Polar residues" evidence="1">
    <location>
        <begin position="7"/>
        <end position="20"/>
    </location>
</feature>
<reference evidence="2 3" key="1">
    <citation type="submission" date="2014-04" db="EMBL/GenBank/DDBJ databases">
        <authorList>
            <consortium name="DOE Joint Genome Institute"/>
            <person name="Kuo A."/>
            <person name="Kohler A."/>
            <person name="Nagy L.G."/>
            <person name="Floudas D."/>
            <person name="Copeland A."/>
            <person name="Barry K.W."/>
            <person name="Cichocki N."/>
            <person name="Veneault-Fourrey C."/>
            <person name="LaButti K."/>
            <person name="Lindquist E.A."/>
            <person name="Lipzen A."/>
            <person name="Lundell T."/>
            <person name="Morin E."/>
            <person name="Murat C."/>
            <person name="Sun H."/>
            <person name="Tunlid A."/>
            <person name="Henrissat B."/>
            <person name="Grigoriev I.V."/>
            <person name="Hibbett D.S."/>
            <person name="Martin F."/>
            <person name="Nordberg H.P."/>
            <person name="Cantor M.N."/>
            <person name="Hua S.X."/>
        </authorList>
    </citation>
    <scope>NUCLEOTIDE SEQUENCE [LARGE SCALE GENOMIC DNA]</scope>
    <source>
        <strain evidence="2 3">LaAM-08-1</strain>
    </source>
</reference>
<proteinExistence type="predicted"/>
<dbReference type="Proteomes" id="UP000054477">
    <property type="component" value="Unassembled WGS sequence"/>
</dbReference>
<evidence type="ECO:0000313" key="2">
    <source>
        <dbReference type="EMBL" id="KIK09734.1"/>
    </source>
</evidence>
<organism evidence="2 3">
    <name type="scientific">Laccaria amethystina LaAM-08-1</name>
    <dbReference type="NCBI Taxonomy" id="1095629"/>
    <lineage>
        <taxon>Eukaryota</taxon>
        <taxon>Fungi</taxon>
        <taxon>Dikarya</taxon>
        <taxon>Basidiomycota</taxon>
        <taxon>Agaricomycotina</taxon>
        <taxon>Agaricomycetes</taxon>
        <taxon>Agaricomycetidae</taxon>
        <taxon>Agaricales</taxon>
        <taxon>Agaricineae</taxon>
        <taxon>Hydnangiaceae</taxon>
        <taxon>Laccaria</taxon>
    </lineage>
</organism>
<feature type="region of interest" description="Disordered" evidence="1">
    <location>
        <begin position="1"/>
        <end position="24"/>
    </location>
</feature>
<gene>
    <name evidence="2" type="ORF">K443DRAFT_299264</name>
</gene>
<dbReference type="EMBL" id="KN838537">
    <property type="protein sequence ID" value="KIK09734.1"/>
    <property type="molecule type" value="Genomic_DNA"/>
</dbReference>
<sequence>MAELNGTGRSLSATAQTTVPGNRIIHHPQSRMLNPFTLNPSSAQVRPVSPIVARTITEST</sequence>
<reference evidence="3" key="2">
    <citation type="submission" date="2015-01" db="EMBL/GenBank/DDBJ databases">
        <title>Evolutionary Origins and Diversification of the Mycorrhizal Mutualists.</title>
        <authorList>
            <consortium name="DOE Joint Genome Institute"/>
            <consortium name="Mycorrhizal Genomics Consortium"/>
            <person name="Kohler A."/>
            <person name="Kuo A."/>
            <person name="Nagy L.G."/>
            <person name="Floudas D."/>
            <person name="Copeland A."/>
            <person name="Barry K.W."/>
            <person name="Cichocki N."/>
            <person name="Veneault-Fourrey C."/>
            <person name="LaButti K."/>
            <person name="Lindquist E.A."/>
            <person name="Lipzen A."/>
            <person name="Lundell T."/>
            <person name="Morin E."/>
            <person name="Murat C."/>
            <person name="Riley R."/>
            <person name="Ohm R."/>
            <person name="Sun H."/>
            <person name="Tunlid A."/>
            <person name="Henrissat B."/>
            <person name="Grigoriev I.V."/>
            <person name="Hibbett D.S."/>
            <person name="Martin F."/>
        </authorList>
    </citation>
    <scope>NUCLEOTIDE SEQUENCE [LARGE SCALE GENOMIC DNA]</scope>
    <source>
        <strain evidence="3">LaAM-08-1</strain>
    </source>
</reference>
<protein>
    <submittedName>
        <fullName evidence="2">Uncharacterized protein</fullName>
    </submittedName>
</protein>
<evidence type="ECO:0000256" key="1">
    <source>
        <dbReference type="SAM" id="MobiDB-lite"/>
    </source>
</evidence>
<evidence type="ECO:0000313" key="3">
    <source>
        <dbReference type="Proteomes" id="UP000054477"/>
    </source>
</evidence>
<name>A0A0C9Y6U6_9AGAR</name>
<dbReference type="AlphaFoldDB" id="A0A0C9Y6U6"/>